<dbReference type="Gene3D" id="3.40.50.2000">
    <property type="entry name" value="Glycogen Phosphorylase B"/>
    <property type="match status" value="2"/>
</dbReference>
<evidence type="ECO:0000259" key="2">
    <source>
        <dbReference type="Pfam" id="PF04101"/>
    </source>
</evidence>
<dbReference type="GO" id="GO:0016758">
    <property type="term" value="F:hexosyltransferase activity"/>
    <property type="evidence" value="ECO:0007669"/>
    <property type="project" value="InterPro"/>
</dbReference>
<keyword evidence="4" id="KW-1185">Reference proteome</keyword>
<dbReference type="Pfam" id="PF04101">
    <property type="entry name" value="Glyco_tran_28_C"/>
    <property type="match status" value="1"/>
</dbReference>
<dbReference type="Proteomes" id="UP000294498">
    <property type="component" value="Unassembled WGS sequence"/>
</dbReference>
<evidence type="ECO:0000313" key="4">
    <source>
        <dbReference type="Proteomes" id="UP000294498"/>
    </source>
</evidence>
<keyword evidence="3" id="KW-0808">Transferase</keyword>
<dbReference type="RefSeq" id="WP_133994937.1">
    <property type="nucleotide sequence ID" value="NZ_SODV01000001.1"/>
</dbReference>
<dbReference type="CDD" id="cd03784">
    <property type="entry name" value="GT1_Gtf-like"/>
    <property type="match status" value="1"/>
</dbReference>
<dbReference type="GO" id="GO:0033072">
    <property type="term" value="P:vancomycin biosynthetic process"/>
    <property type="evidence" value="ECO:0007669"/>
    <property type="project" value="UniProtKB-ARBA"/>
</dbReference>
<dbReference type="SUPFAM" id="SSF53756">
    <property type="entry name" value="UDP-Glycosyltransferase/glycogen phosphorylase"/>
    <property type="match status" value="1"/>
</dbReference>
<accession>A0A4R8DV74</accession>
<organism evidence="3 4">
    <name type="scientific">Dinghuibacter silviterrae</name>
    <dbReference type="NCBI Taxonomy" id="1539049"/>
    <lineage>
        <taxon>Bacteria</taxon>
        <taxon>Pseudomonadati</taxon>
        <taxon>Bacteroidota</taxon>
        <taxon>Chitinophagia</taxon>
        <taxon>Chitinophagales</taxon>
        <taxon>Chitinophagaceae</taxon>
        <taxon>Dinghuibacter</taxon>
    </lineage>
</organism>
<name>A0A4R8DV74_9BACT</name>
<dbReference type="PANTHER" id="PTHR48050">
    <property type="entry name" value="STEROL 3-BETA-GLUCOSYLTRANSFERASE"/>
    <property type="match status" value="1"/>
</dbReference>
<dbReference type="GO" id="GO:0005975">
    <property type="term" value="P:carbohydrate metabolic process"/>
    <property type="evidence" value="ECO:0007669"/>
    <property type="project" value="InterPro"/>
</dbReference>
<dbReference type="AlphaFoldDB" id="A0A4R8DV74"/>
<dbReference type="GO" id="GO:0008194">
    <property type="term" value="F:UDP-glycosyltransferase activity"/>
    <property type="evidence" value="ECO:0007669"/>
    <property type="project" value="InterPro"/>
</dbReference>
<comment type="caution">
    <text evidence="3">The sequence shown here is derived from an EMBL/GenBank/DDBJ whole genome shotgun (WGS) entry which is preliminary data.</text>
</comment>
<dbReference type="InterPro" id="IPR002213">
    <property type="entry name" value="UDP_glucos_trans"/>
</dbReference>
<dbReference type="InterPro" id="IPR004276">
    <property type="entry name" value="GlycoTrans_28_N"/>
</dbReference>
<dbReference type="OrthoDB" id="9805366at2"/>
<feature type="domain" description="Glycosyltransferase family 28 N-terminal" evidence="1">
    <location>
        <begin position="4"/>
        <end position="132"/>
    </location>
</feature>
<dbReference type="InterPro" id="IPR007235">
    <property type="entry name" value="Glyco_trans_28_C"/>
</dbReference>
<dbReference type="EMBL" id="SODV01000001">
    <property type="protein sequence ID" value="TDX02320.1"/>
    <property type="molecule type" value="Genomic_DNA"/>
</dbReference>
<dbReference type="InterPro" id="IPR050426">
    <property type="entry name" value="Glycosyltransferase_28"/>
</dbReference>
<feature type="domain" description="Glycosyl transferase family 28 C-terminal" evidence="2">
    <location>
        <begin position="294"/>
        <end position="389"/>
    </location>
</feature>
<dbReference type="Pfam" id="PF03033">
    <property type="entry name" value="Glyco_transf_28"/>
    <property type="match status" value="1"/>
</dbReference>
<gene>
    <name evidence="3" type="ORF">EDB95_3376</name>
</gene>
<dbReference type="PANTHER" id="PTHR48050:SF13">
    <property type="entry name" value="STEROL 3-BETA-GLUCOSYLTRANSFERASE UGT80A2"/>
    <property type="match status" value="1"/>
</dbReference>
<sequence>MKKIVISTFGSLGDLHPYLALGVELTRRGHQVTIATSDIHEGKVSGAGLHFHPVRPSISFMDVALAKRAMDLVKGPEVVMRELIYPYIQQTYEDLFAACVTADLLVNHSISFAGPIVAEKLKMPWVSCVLSPNAYWSAYDPSVISVSPMLANLPEKGRLINSLFIRLTKQMVRSWSAPVYHLRASLGLPKGKDPIFYQLHSPFRTLSLFSSIFAQKQKDWPSNNLITGFCFYDEPEVHDPSLRDFLSAGEAPILFTLGSAAVVAAGNFYEICVEVLHRMKRRGILLVGDGAVFKDTNIFATPYLPYGQVFPKAALIVNQSGIGTVGQVLRAGKPMLGIPFSHDQPDNAARVKRLGMGQLIYKQHLTVQKMQKALTALLNNPVYFSRAAAVGDMVRQEDGPASAADAIERVFTVPSTHR</sequence>
<reference evidence="3 4" key="1">
    <citation type="submission" date="2019-03" db="EMBL/GenBank/DDBJ databases">
        <title>Genomic Encyclopedia of Type Strains, Phase IV (KMG-IV): sequencing the most valuable type-strain genomes for metagenomic binning, comparative biology and taxonomic classification.</title>
        <authorList>
            <person name="Goeker M."/>
        </authorList>
    </citation>
    <scope>NUCLEOTIDE SEQUENCE [LARGE SCALE GENOMIC DNA]</scope>
    <source>
        <strain evidence="3 4">DSM 100059</strain>
    </source>
</reference>
<protein>
    <submittedName>
        <fullName evidence="3">MGT family glycosyltransferase</fullName>
    </submittedName>
</protein>
<evidence type="ECO:0000259" key="1">
    <source>
        <dbReference type="Pfam" id="PF03033"/>
    </source>
</evidence>
<proteinExistence type="predicted"/>
<evidence type="ECO:0000313" key="3">
    <source>
        <dbReference type="EMBL" id="TDX02320.1"/>
    </source>
</evidence>